<evidence type="ECO:0000256" key="9">
    <source>
        <dbReference type="ARBA" id="ARBA00022982"/>
    </source>
</evidence>
<dbReference type="InterPro" id="IPR017938">
    <property type="entry name" value="Riboflavin_synthase-like_b-brl"/>
</dbReference>
<evidence type="ECO:0000313" key="19">
    <source>
        <dbReference type="EMBL" id="GKU88052.1"/>
    </source>
</evidence>
<evidence type="ECO:0000256" key="11">
    <source>
        <dbReference type="ARBA" id="ARBA00023002"/>
    </source>
</evidence>
<dbReference type="EC" id="1.16.1.7" evidence="16"/>
<dbReference type="InterPro" id="IPR050369">
    <property type="entry name" value="RBOH/FRE"/>
</dbReference>
<dbReference type="SFLD" id="SFLDS00052">
    <property type="entry name" value="Ferric_Reductase_Domain"/>
    <property type="match status" value="1"/>
</dbReference>
<dbReference type="InterPro" id="IPR013112">
    <property type="entry name" value="FAD-bd_8"/>
</dbReference>
<gene>
    <name evidence="19" type="ORF">SLEP1_g2362</name>
</gene>
<comment type="caution">
    <text evidence="19">The sequence shown here is derived from an EMBL/GenBank/DDBJ whole genome shotgun (WGS) entry which is preliminary data.</text>
</comment>
<evidence type="ECO:0000256" key="6">
    <source>
        <dbReference type="ARBA" id="ARBA00022692"/>
    </source>
</evidence>
<keyword evidence="4" id="KW-0813">Transport</keyword>
<evidence type="ECO:0000256" key="3">
    <source>
        <dbReference type="ARBA" id="ARBA00006278"/>
    </source>
</evidence>
<reference evidence="19 20" key="1">
    <citation type="journal article" date="2021" name="Commun. Biol.">
        <title>The genome of Shorea leprosula (Dipterocarpaceae) highlights the ecological relevance of drought in aseasonal tropical rainforests.</title>
        <authorList>
            <person name="Ng K.K.S."/>
            <person name="Kobayashi M.J."/>
            <person name="Fawcett J.A."/>
            <person name="Hatakeyama M."/>
            <person name="Paape T."/>
            <person name="Ng C.H."/>
            <person name="Ang C.C."/>
            <person name="Tnah L.H."/>
            <person name="Lee C.T."/>
            <person name="Nishiyama T."/>
            <person name="Sese J."/>
            <person name="O'Brien M.J."/>
            <person name="Copetti D."/>
            <person name="Mohd Noor M.I."/>
            <person name="Ong R.C."/>
            <person name="Putra M."/>
            <person name="Sireger I.Z."/>
            <person name="Indrioko S."/>
            <person name="Kosugi Y."/>
            <person name="Izuno A."/>
            <person name="Isagi Y."/>
            <person name="Lee S.L."/>
            <person name="Shimizu K.K."/>
        </authorList>
    </citation>
    <scope>NUCLEOTIDE SEQUENCE [LARGE SCALE GENOMIC DNA]</scope>
    <source>
        <strain evidence="19">214</strain>
    </source>
</reference>
<proteinExistence type="inferred from homology"/>
<feature type="transmembrane region" description="Helical" evidence="17">
    <location>
        <begin position="41"/>
        <end position="58"/>
    </location>
</feature>
<name>A0AAV5HQN5_9ROSI</name>
<comment type="similarity">
    <text evidence="3">Belongs to the ferric reductase (FRE) family.</text>
</comment>
<protein>
    <recommendedName>
        <fullName evidence="16">ferric-chelate reductase (NADH)</fullName>
        <ecNumber evidence="16">1.16.1.7</ecNumber>
    </recommendedName>
</protein>
<dbReference type="GO" id="GO:0005886">
    <property type="term" value="C:plasma membrane"/>
    <property type="evidence" value="ECO:0007669"/>
    <property type="project" value="TreeGrafter"/>
</dbReference>
<evidence type="ECO:0000256" key="17">
    <source>
        <dbReference type="SAM" id="Phobius"/>
    </source>
</evidence>
<keyword evidence="6 17" id="KW-0812">Transmembrane</keyword>
<keyword evidence="5" id="KW-0285">Flavoprotein</keyword>
<keyword evidence="13" id="KW-0406">Ion transport</keyword>
<evidence type="ECO:0000256" key="15">
    <source>
        <dbReference type="ARBA" id="ARBA00050970"/>
    </source>
</evidence>
<dbReference type="GO" id="GO:0140618">
    <property type="term" value="F:ferric-chelate reductase (NADH) activity"/>
    <property type="evidence" value="ECO:0007669"/>
    <property type="project" value="UniProtKB-EC"/>
</dbReference>
<dbReference type="SUPFAM" id="SSF63380">
    <property type="entry name" value="Riboflavin synthase domain-like"/>
    <property type="match status" value="1"/>
</dbReference>
<dbReference type="Proteomes" id="UP001054252">
    <property type="component" value="Unassembled WGS sequence"/>
</dbReference>
<keyword evidence="12" id="KW-0408">Iron</keyword>
<evidence type="ECO:0000256" key="13">
    <source>
        <dbReference type="ARBA" id="ARBA00023065"/>
    </source>
</evidence>
<dbReference type="InterPro" id="IPR013130">
    <property type="entry name" value="Fe3_Rdtase_TM_dom"/>
</dbReference>
<dbReference type="PROSITE" id="PS51384">
    <property type="entry name" value="FAD_FR"/>
    <property type="match status" value="1"/>
</dbReference>
<dbReference type="SFLD" id="SFLDG01168">
    <property type="entry name" value="Ferric_reductase_subgroup_(FRE"/>
    <property type="match status" value="1"/>
</dbReference>
<accession>A0AAV5HQN5</accession>
<keyword evidence="11" id="KW-0560">Oxidoreductase</keyword>
<evidence type="ECO:0000256" key="14">
    <source>
        <dbReference type="ARBA" id="ARBA00023136"/>
    </source>
</evidence>
<feature type="transmembrane region" description="Helical" evidence="17">
    <location>
        <begin position="305"/>
        <end position="327"/>
    </location>
</feature>
<organism evidence="19 20">
    <name type="scientific">Rubroshorea leprosula</name>
    <dbReference type="NCBI Taxonomy" id="152421"/>
    <lineage>
        <taxon>Eukaryota</taxon>
        <taxon>Viridiplantae</taxon>
        <taxon>Streptophyta</taxon>
        <taxon>Embryophyta</taxon>
        <taxon>Tracheophyta</taxon>
        <taxon>Spermatophyta</taxon>
        <taxon>Magnoliopsida</taxon>
        <taxon>eudicotyledons</taxon>
        <taxon>Gunneridae</taxon>
        <taxon>Pentapetalae</taxon>
        <taxon>rosids</taxon>
        <taxon>malvids</taxon>
        <taxon>Malvales</taxon>
        <taxon>Dipterocarpaceae</taxon>
        <taxon>Rubroshorea</taxon>
    </lineage>
</organism>
<evidence type="ECO:0000256" key="4">
    <source>
        <dbReference type="ARBA" id="ARBA00022448"/>
    </source>
</evidence>
<dbReference type="Pfam" id="PF01794">
    <property type="entry name" value="Ferric_reduct"/>
    <property type="match status" value="1"/>
</dbReference>
<dbReference type="GO" id="GO:0046872">
    <property type="term" value="F:metal ion binding"/>
    <property type="evidence" value="ECO:0007669"/>
    <property type="project" value="UniProtKB-KW"/>
</dbReference>
<dbReference type="AlphaFoldDB" id="A0AAV5HQN5"/>
<feature type="transmembrane region" description="Helical" evidence="17">
    <location>
        <begin position="12"/>
        <end position="29"/>
    </location>
</feature>
<dbReference type="InterPro" id="IPR039261">
    <property type="entry name" value="FNR_nucleotide-bd"/>
</dbReference>
<comment type="catalytic activity">
    <reaction evidence="15">
        <text>2 a Fe(II)-siderophore + NAD(+) + H(+) = 2 a Fe(III)-siderophore + NADH</text>
        <dbReference type="Rhea" id="RHEA:15061"/>
        <dbReference type="Rhea" id="RHEA-COMP:11342"/>
        <dbReference type="Rhea" id="RHEA-COMP:11344"/>
        <dbReference type="ChEBI" id="CHEBI:15378"/>
        <dbReference type="ChEBI" id="CHEBI:29033"/>
        <dbReference type="ChEBI" id="CHEBI:29034"/>
        <dbReference type="ChEBI" id="CHEBI:57540"/>
        <dbReference type="ChEBI" id="CHEBI:57945"/>
        <dbReference type="EC" id="1.16.1.7"/>
    </reaction>
</comment>
<evidence type="ECO:0000313" key="20">
    <source>
        <dbReference type="Proteomes" id="UP001054252"/>
    </source>
</evidence>
<dbReference type="InterPro" id="IPR013121">
    <property type="entry name" value="Fe_red_NAD-bd_6"/>
</dbReference>
<keyword evidence="7" id="KW-0479">Metal-binding</keyword>
<evidence type="ECO:0000256" key="12">
    <source>
        <dbReference type="ARBA" id="ARBA00023004"/>
    </source>
</evidence>
<evidence type="ECO:0000256" key="10">
    <source>
        <dbReference type="ARBA" id="ARBA00022989"/>
    </source>
</evidence>
<dbReference type="Pfam" id="PF08022">
    <property type="entry name" value="FAD_binding_8"/>
    <property type="match status" value="1"/>
</dbReference>
<keyword evidence="9" id="KW-0249">Electron transport</keyword>
<feature type="domain" description="FAD-binding FR-type" evidence="18">
    <location>
        <begin position="85"/>
        <end position="189"/>
    </location>
</feature>
<dbReference type="Gene3D" id="3.40.50.80">
    <property type="entry name" value="Nucleotide-binding domain of ferredoxin-NADP reductase (FNR) module"/>
    <property type="match status" value="1"/>
</dbReference>
<dbReference type="Pfam" id="PF08030">
    <property type="entry name" value="NAD_binding_6"/>
    <property type="match status" value="1"/>
</dbReference>
<dbReference type="EMBL" id="BPVZ01000002">
    <property type="protein sequence ID" value="GKU88052.1"/>
    <property type="molecule type" value="Genomic_DNA"/>
</dbReference>
<evidence type="ECO:0000256" key="2">
    <source>
        <dbReference type="ARBA" id="ARBA00004141"/>
    </source>
</evidence>
<evidence type="ECO:0000256" key="1">
    <source>
        <dbReference type="ARBA" id="ARBA00001974"/>
    </source>
</evidence>
<dbReference type="PANTHER" id="PTHR11972:SF41">
    <property type="entry name" value="FERRIC REDUCTION OXIDASE 2"/>
    <property type="match status" value="1"/>
</dbReference>
<dbReference type="PANTHER" id="PTHR11972">
    <property type="entry name" value="NADPH OXIDASE"/>
    <property type="match status" value="1"/>
</dbReference>
<keyword evidence="14 17" id="KW-0472">Membrane</keyword>
<dbReference type="PRINTS" id="PR00410">
    <property type="entry name" value="PHEHYDRXLASE"/>
</dbReference>
<comment type="subcellular location">
    <subcellularLocation>
        <location evidence="2">Membrane</location>
        <topology evidence="2">Multi-pass membrane protein</topology>
    </subcellularLocation>
</comment>
<dbReference type="InterPro" id="IPR017927">
    <property type="entry name" value="FAD-bd_FR_type"/>
</dbReference>
<keyword evidence="20" id="KW-1185">Reference proteome</keyword>
<keyword evidence="10 17" id="KW-1133">Transmembrane helix</keyword>
<dbReference type="CDD" id="cd06186">
    <property type="entry name" value="NOX_Duox_like_FAD_NADP"/>
    <property type="match status" value="1"/>
</dbReference>
<evidence type="ECO:0000256" key="5">
    <source>
        <dbReference type="ARBA" id="ARBA00022630"/>
    </source>
</evidence>
<dbReference type="GO" id="GO:0006811">
    <property type="term" value="P:monoatomic ion transport"/>
    <property type="evidence" value="ECO:0007669"/>
    <property type="project" value="UniProtKB-KW"/>
</dbReference>
<dbReference type="FunFam" id="3.40.50.80:FF:000039">
    <property type="entry name" value="Ferric reduction oxidase 3"/>
    <property type="match status" value="1"/>
</dbReference>
<evidence type="ECO:0000256" key="7">
    <source>
        <dbReference type="ARBA" id="ARBA00022723"/>
    </source>
</evidence>
<evidence type="ECO:0000259" key="18">
    <source>
        <dbReference type="PROSITE" id="PS51384"/>
    </source>
</evidence>
<keyword evidence="8" id="KW-0274">FAD</keyword>
<dbReference type="SUPFAM" id="SSF52343">
    <property type="entry name" value="Ferredoxin reductase-like, C-terminal NADP-linked domain"/>
    <property type="match status" value="1"/>
</dbReference>
<evidence type="ECO:0000256" key="8">
    <source>
        <dbReference type="ARBA" id="ARBA00022827"/>
    </source>
</evidence>
<feature type="transmembrane region" description="Helical" evidence="17">
    <location>
        <begin position="347"/>
        <end position="368"/>
    </location>
</feature>
<comment type="cofactor">
    <cofactor evidence="1">
        <name>FAD</name>
        <dbReference type="ChEBI" id="CHEBI:57692"/>
    </cofactor>
</comment>
<evidence type="ECO:0000256" key="16">
    <source>
        <dbReference type="ARBA" id="ARBA00066905"/>
    </source>
</evidence>
<sequence>MQMIEWKKTGVSNLAGEISLLSGLALWITTFPRIRRKAFELFFYTHYLYIIFVVFFILHVGINYAFIMLPGFYLFLIDRCLRLLQSQQKVRLVSARVLPCNTIELNFSKSPDLCYNPKSILFVNVPGISKLQWHPFTISSSSNLEPERISVVIKTKGSWSRKLYDMVSSLSIDRLEVALEGPYGPASTHFLRHDKLVMVSGGSGITPFISIIRELLYLSKTSKCRIPKLILICAFKKSSDLTWLELIMPISDTTSGLSTLPLQIEAYITRDQAPSTDNSKQVRTVWFKPLPTDKPVSAILGPNSWLWFAAIISSSFIIFLILIGIITKYYIYPIDKNNNLYSYFAKASLYMLFICASIAATASVAVFLNRRKIVRETRQIQNMEGPTPTGTPETWFHNADREIESPPQQSFLDATNIHYGKRPDLKSKLVFP</sequence>